<dbReference type="EMBL" id="JANBPY010002757">
    <property type="protein sequence ID" value="KAJ1953803.1"/>
    <property type="molecule type" value="Genomic_DNA"/>
</dbReference>
<dbReference type="Proteomes" id="UP001150925">
    <property type="component" value="Unassembled WGS sequence"/>
</dbReference>
<dbReference type="PANTHER" id="PTHR23088:SF27">
    <property type="entry name" value="DEAMINATED GLUTATHIONE AMIDASE"/>
    <property type="match status" value="1"/>
</dbReference>
<dbReference type="OrthoDB" id="5570250at2759"/>
<dbReference type="PANTHER" id="PTHR23088">
    <property type="entry name" value="NITRILASE-RELATED"/>
    <property type="match status" value="1"/>
</dbReference>
<evidence type="ECO:0000313" key="1">
    <source>
        <dbReference type="EMBL" id="KAJ1953803.1"/>
    </source>
</evidence>
<proteinExistence type="predicted"/>
<dbReference type="AlphaFoldDB" id="A0A9W8AJ29"/>
<dbReference type="SUPFAM" id="SSF56317">
    <property type="entry name" value="Carbon-nitrogen hydrolase"/>
    <property type="match status" value="1"/>
</dbReference>
<name>A0A9W8AJ29_9FUNG</name>
<comment type="caution">
    <text evidence="1">The sequence shown here is derived from an EMBL/GenBank/DDBJ whole genome shotgun (WGS) entry which is preliminary data.</text>
</comment>
<evidence type="ECO:0000313" key="2">
    <source>
        <dbReference type="Proteomes" id="UP001150925"/>
    </source>
</evidence>
<dbReference type="InterPro" id="IPR036526">
    <property type="entry name" value="C-N_Hydrolase_sf"/>
</dbReference>
<dbReference type="Gene3D" id="3.60.110.10">
    <property type="entry name" value="Carbon-nitrogen hydrolase"/>
    <property type="match status" value="1"/>
</dbReference>
<organism evidence="1 2">
    <name type="scientific">Dispira parvispora</name>
    <dbReference type="NCBI Taxonomy" id="1520584"/>
    <lineage>
        <taxon>Eukaryota</taxon>
        <taxon>Fungi</taxon>
        <taxon>Fungi incertae sedis</taxon>
        <taxon>Zoopagomycota</taxon>
        <taxon>Kickxellomycotina</taxon>
        <taxon>Dimargaritomycetes</taxon>
        <taxon>Dimargaritales</taxon>
        <taxon>Dimargaritaceae</taxon>
        <taxon>Dispira</taxon>
    </lineage>
</organism>
<sequence>VVDPWGTVVAQCSSTKAPSLALADINLQMIEQLETEMPVWKHRRWDLFPWLK</sequence>
<keyword evidence="2" id="KW-1185">Reference proteome</keyword>
<feature type="non-terminal residue" evidence="1">
    <location>
        <position position="1"/>
    </location>
</feature>
<reference evidence="1" key="1">
    <citation type="submission" date="2022-07" db="EMBL/GenBank/DDBJ databases">
        <title>Phylogenomic reconstructions and comparative analyses of Kickxellomycotina fungi.</title>
        <authorList>
            <person name="Reynolds N.K."/>
            <person name="Stajich J.E."/>
            <person name="Barry K."/>
            <person name="Grigoriev I.V."/>
            <person name="Crous P."/>
            <person name="Smith M.E."/>
        </authorList>
    </citation>
    <scope>NUCLEOTIDE SEQUENCE</scope>
    <source>
        <strain evidence="1">RSA 1196</strain>
    </source>
</reference>
<protein>
    <submittedName>
        <fullName evidence="1">Nitrilase</fullName>
    </submittedName>
</protein>
<gene>
    <name evidence="1" type="primary">NIT1</name>
    <name evidence="1" type="ORF">IWQ62_005906</name>
</gene>
<accession>A0A9W8AJ29</accession>